<evidence type="ECO:0000256" key="1">
    <source>
        <dbReference type="SAM" id="Phobius"/>
    </source>
</evidence>
<dbReference type="AlphaFoldDB" id="A0A1T3NRT8"/>
<keyword evidence="1" id="KW-0812">Transmembrane</keyword>
<keyword evidence="1" id="KW-0472">Membrane</keyword>
<dbReference type="Proteomes" id="UP000190037">
    <property type="component" value="Unassembled WGS sequence"/>
</dbReference>
<evidence type="ECO:0000313" key="3">
    <source>
        <dbReference type="Proteomes" id="UP000190037"/>
    </source>
</evidence>
<gene>
    <name evidence="2" type="ORF">B4N89_00445</name>
</gene>
<reference evidence="2 3" key="1">
    <citation type="submission" date="2017-03" db="EMBL/GenBank/DDBJ databases">
        <title>Draft genome sequence of Streptomyces scabrisporus NF3, endophyte isolated from Amphipterygium adstringens.</title>
        <authorList>
            <person name="Vazquez M."/>
            <person name="Ceapa C.D."/>
            <person name="Rodriguez Luna D."/>
            <person name="Sanchez Esquivel S."/>
        </authorList>
    </citation>
    <scope>NUCLEOTIDE SEQUENCE [LARGE SCALE GENOMIC DNA]</scope>
    <source>
        <strain evidence="2 3">NF3</strain>
    </source>
</reference>
<dbReference type="RefSeq" id="WP_078973881.1">
    <property type="nucleotide sequence ID" value="NZ_MWQN01000001.1"/>
</dbReference>
<organism evidence="2 3">
    <name type="scientific">Embleya scabrispora</name>
    <dbReference type="NCBI Taxonomy" id="159449"/>
    <lineage>
        <taxon>Bacteria</taxon>
        <taxon>Bacillati</taxon>
        <taxon>Actinomycetota</taxon>
        <taxon>Actinomycetes</taxon>
        <taxon>Kitasatosporales</taxon>
        <taxon>Streptomycetaceae</taxon>
        <taxon>Embleya</taxon>
    </lineage>
</organism>
<protein>
    <submittedName>
        <fullName evidence="2">Uncharacterized protein</fullName>
    </submittedName>
</protein>
<sequence length="241" mass="25371">MIDEDDTAYETAALKEIFMKEIQETEMTPPSVEEVVRGAGSKRRRRFTLGVSATAFVLAVAGGGTVIASSVLDEDGESSAIIAVDAGRPVPGAEPGVVIIEGVTRGQVWRTRTEVHPDGKVCHLDLDPVTNAPGAGACAGPPMRDGVVVPDVLKVNWSGISTDNHDGTWSYEVMGTTAADVARVRLTWKGAREPVMLTAAPMTKDKNAFSAMITAEAGSPKFELVPLDANGLPFGSIDPPE</sequence>
<evidence type="ECO:0000313" key="2">
    <source>
        <dbReference type="EMBL" id="OPC79617.1"/>
    </source>
</evidence>
<accession>A0A1T3NRT8</accession>
<feature type="transmembrane region" description="Helical" evidence="1">
    <location>
        <begin position="47"/>
        <end position="72"/>
    </location>
</feature>
<keyword evidence="3" id="KW-1185">Reference proteome</keyword>
<keyword evidence="1" id="KW-1133">Transmembrane helix</keyword>
<proteinExistence type="predicted"/>
<comment type="caution">
    <text evidence="2">The sequence shown here is derived from an EMBL/GenBank/DDBJ whole genome shotgun (WGS) entry which is preliminary data.</text>
</comment>
<name>A0A1T3NRT8_9ACTN</name>
<dbReference type="EMBL" id="MWQN01000001">
    <property type="protein sequence ID" value="OPC79617.1"/>
    <property type="molecule type" value="Genomic_DNA"/>
</dbReference>